<keyword evidence="3 5" id="KW-1133">Transmembrane helix</keyword>
<protein>
    <recommendedName>
        <fullName evidence="6">ABC transmembrane type-1 domain-containing protein</fullName>
    </recommendedName>
</protein>
<evidence type="ECO:0000313" key="9">
    <source>
        <dbReference type="Proteomes" id="UP000308000"/>
    </source>
</evidence>
<dbReference type="InterPro" id="IPR011527">
    <property type="entry name" value="ABC1_TM_dom"/>
</dbReference>
<feature type="domain" description="ABC transmembrane type-1" evidence="6">
    <location>
        <begin position="25"/>
        <end position="183"/>
    </location>
</feature>
<dbReference type="Gene3D" id="1.20.1560.10">
    <property type="entry name" value="ABC transporter type 1, transmembrane domain"/>
    <property type="match status" value="1"/>
</dbReference>
<evidence type="ECO:0000313" key="7">
    <source>
        <dbReference type="EMBL" id="MBB5295633.1"/>
    </source>
</evidence>
<dbReference type="Proteomes" id="UP000308000">
    <property type="component" value="Unassembled WGS sequence"/>
</dbReference>
<gene>
    <name evidence="8" type="ORF">FCS05_02320</name>
    <name evidence="7" type="ORF">HNQ10_002472</name>
</gene>
<reference evidence="8 9" key="1">
    <citation type="submission" date="2019-04" db="EMBL/GenBank/DDBJ databases">
        <title>Deinococcus metalilatus MA1002 mutant No.5.</title>
        <authorList>
            <person name="Park W."/>
            <person name="Park C."/>
        </authorList>
    </citation>
    <scope>NUCLEOTIDE SEQUENCE [LARGE SCALE GENOMIC DNA]</scope>
    <source>
        <strain evidence="8 9">MA1002-m5</strain>
    </source>
</reference>
<dbReference type="RefSeq" id="WP_138223722.1">
    <property type="nucleotide sequence ID" value="NZ_BSUI01000005.1"/>
</dbReference>
<evidence type="ECO:0000256" key="2">
    <source>
        <dbReference type="ARBA" id="ARBA00022692"/>
    </source>
</evidence>
<comment type="subcellular location">
    <subcellularLocation>
        <location evidence="1">Cell membrane</location>
        <topology evidence="1">Multi-pass membrane protein</topology>
    </subcellularLocation>
</comment>
<comment type="caution">
    <text evidence="8">The sequence shown here is derived from an EMBL/GenBank/DDBJ whole genome shotgun (WGS) entry which is preliminary data.</text>
</comment>
<feature type="transmembrane region" description="Helical" evidence="5">
    <location>
        <begin position="124"/>
        <end position="142"/>
    </location>
</feature>
<dbReference type="EMBL" id="VBRC01000001">
    <property type="protein sequence ID" value="TLK32296.1"/>
    <property type="molecule type" value="Genomic_DNA"/>
</dbReference>
<keyword evidence="4 5" id="KW-0472">Membrane</keyword>
<evidence type="ECO:0000256" key="1">
    <source>
        <dbReference type="ARBA" id="ARBA00004651"/>
    </source>
</evidence>
<keyword evidence="10" id="KW-1185">Reference proteome</keyword>
<evidence type="ECO:0000259" key="6">
    <source>
        <dbReference type="PROSITE" id="PS50929"/>
    </source>
</evidence>
<organism evidence="8 9">
    <name type="scientific">Deinococcus metallilatus</name>
    <dbReference type="NCBI Taxonomy" id="1211322"/>
    <lineage>
        <taxon>Bacteria</taxon>
        <taxon>Thermotogati</taxon>
        <taxon>Deinococcota</taxon>
        <taxon>Deinococci</taxon>
        <taxon>Deinococcales</taxon>
        <taxon>Deinococcaceae</taxon>
        <taxon>Deinococcus</taxon>
    </lineage>
</organism>
<feature type="transmembrane region" description="Helical" evidence="5">
    <location>
        <begin position="21"/>
        <end position="40"/>
    </location>
</feature>
<evidence type="ECO:0000256" key="5">
    <source>
        <dbReference type="SAM" id="Phobius"/>
    </source>
</evidence>
<dbReference type="GO" id="GO:0140359">
    <property type="term" value="F:ABC-type transporter activity"/>
    <property type="evidence" value="ECO:0007669"/>
    <property type="project" value="InterPro"/>
</dbReference>
<evidence type="ECO:0000256" key="3">
    <source>
        <dbReference type="ARBA" id="ARBA00022989"/>
    </source>
</evidence>
<feature type="transmembrane region" description="Helical" evidence="5">
    <location>
        <begin position="52"/>
        <end position="72"/>
    </location>
</feature>
<feature type="transmembrane region" description="Helical" evidence="5">
    <location>
        <begin position="215"/>
        <end position="234"/>
    </location>
</feature>
<dbReference type="GO" id="GO:0005524">
    <property type="term" value="F:ATP binding"/>
    <property type="evidence" value="ECO:0007669"/>
    <property type="project" value="InterPro"/>
</dbReference>
<dbReference type="EMBL" id="JACHFV010000008">
    <property type="protein sequence ID" value="MBB5295633.1"/>
    <property type="molecule type" value="Genomic_DNA"/>
</dbReference>
<dbReference type="GO" id="GO:0005886">
    <property type="term" value="C:plasma membrane"/>
    <property type="evidence" value="ECO:0007669"/>
    <property type="project" value="UniProtKB-SubCell"/>
</dbReference>
<feature type="transmembrane region" description="Helical" evidence="5">
    <location>
        <begin position="246"/>
        <end position="267"/>
    </location>
</feature>
<dbReference type="InterPro" id="IPR036640">
    <property type="entry name" value="ABC1_TM_sf"/>
</dbReference>
<accession>A0AAJ5F8B1</accession>
<sequence>MTATLARTMGTLYRAYRPRILFTYALTLLENLFNLLYPFATGRAIDGLLRGSFLGLALFAGIWLAHSVTGVIRQRFDTRTFTRIYGEVAARVVLGQARQGRPTSQIVARSALAREFVDFFERDVPAVIGALVGFAGSLAMLLGYDRLTGLVCLALLLPVGLVSRRFARRALALHRGLNDELEREVDVLGRPGGGAVREHYRRLATWRVRLSDVEATGWGVLELFLIALAGFVIVRAVRLPGAQPGTIYAVIAYLWTYLDSLAGVPALGQQLARLRDIGQRLHGAVEQRDAEPPHLPGQPPGP</sequence>
<dbReference type="Pfam" id="PF13748">
    <property type="entry name" value="ABC_membrane_3"/>
    <property type="match status" value="1"/>
</dbReference>
<name>A0AAJ5F8B1_9DEIO</name>
<dbReference type="Proteomes" id="UP000536909">
    <property type="component" value="Unassembled WGS sequence"/>
</dbReference>
<reference evidence="7 10" key="2">
    <citation type="submission" date="2020-08" db="EMBL/GenBank/DDBJ databases">
        <title>Genomic Encyclopedia of Type Strains, Phase IV (KMG-IV): sequencing the most valuable type-strain genomes for metagenomic binning, comparative biology and taxonomic classification.</title>
        <authorList>
            <person name="Goeker M."/>
        </authorList>
    </citation>
    <scope>NUCLEOTIDE SEQUENCE [LARGE SCALE GENOMIC DNA]</scope>
    <source>
        <strain evidence="7 10">DSM 105434</strain>
    </source>
</reference>
<keyword evidence="2 5" id="KW-0812">Transmembrane</keyword>
<feature type="transmembrane region" description="Helical" evidence="5">
    <location>
        <begin position="148"/>
        <end position="167"/>
    </location>
</feature>
<dbReference type="SUPFAM" id="SSF90123">
    <property type="entry name" value="ABC transporter transmembrane region"/>
    <property type="match status" value="1"/>
</dbReference>
<evidence type="ECO:0000313" key="8">
    <source>
        <dbReference type="EMBL" id="TLK32296.1"/>
    </source>
</evidence>
<dbReference type="AlphaFoldDB" id="A0AAJ5F8B1"/>
<dbReference type="PROSITE" id="PS50929">
    <property type="entry name" value="ABC_TM1F"/>
    <property type="match status" value="1"/>
</dbReference>
<evidence type="ECO:0000313" key="10">
    <source>
        <dbReference type="Proteomes" id="UP000536909"/>
    </source>
</evidence>
<proteinExistence type="predicted"/>
<evidence type="ECO:0000256" key="4">
    <source>
        <dbReference type="ARBA" id="ARBA00023136"/>
    </source>
</evidence>